<keyword evidence="3" id="KW-0862">Zinc</keyword>
<reference evidence="7" key="1">
    <citation type="submission" date="2015-06" db="EMBL/GenBank/DDBJ databases">
        <title>Expansion of signal transduction pathways in fungi by whole-genome duplication.</title>
        <authorList>
            <consortium name="DOE Joint Genome Institute"/>
            <person name="Corrochano L.M."/>
            <person name="Kuo A."/>
            <person name="Marcet-Houben M."/>
            <person name="Polaino S."/>
            <person name="Salamov A."/>
            <person name="Villalobos J.M."/>
            <person name="Alvarez M.I."/>
            <person name="Avalos J."/>
            <person name="Benito E.P."/>
            <person name="Benoit I."/>
            <person name="Burger G."/>
            <person name="Camino L.P."/>
            <person name="Canovas D."/>
            <person name="Cerda-Olmedo E."/>
            <person name="Cheng J.-F."/>
            <person name="Dominguez A."/>
            <person name="Elias M."/>
            <person name="Eslava A.P."/>
            <person name="Glaser F."/>
            <person name="Grimwood J."/>
            <person name="Gutierrez G."/>
            <person name="Heitman J."/>
            <person name="Henrissat B."/>
            <person name="Iturriaga E.A."/>
            <person name="Lang B.F."/>
            <person name="Lavin J.L."/>
            <person name="Lee S."/>
            <person name="Li W."/>
            <person name="Lindquist E."/>
            <person name="Lopez-Garcia S."/>
            <person name="Luque E.M."/>
            <person name="Marcos A.T."/>
            <person name="Martin J."/>
            <person name="McCluskey K."/>
            <person name="Medina H.R."/>
            <person name="Miralles-Duran A."/>
            <person name="Miyazaki A."/>
            <person name="Munoz-Torres E."/>
            <person name="Oguiza J.A."/>
            <person name="Ohm R."/>
            <person name="Olmedo M."/>
            <person name="Orejas M."/>
            <person name="Ortiz-Castellanos L."/>
            <person name="Pisabarro A.G."/>
            <person name="Rodriguez-Romero J."/>
            <person name="Ruiz-Herrera J."/>
            <person name="Ruiz-Vazquez R."/>
            <person name="Sanz C."/>
            <person name="Schackwitz W."/>
            <person name="Schmutz J."/>
            <person name="Shahriari M."/>
            <person name="Shelest E."/>
            <person name="Silva-Franco F."/>
            <person name="Soanes D."/>
            <person name="Syed K."/>
            <person name="Tagua V.G."/>
            <person name="Talbot N.J."/>
            <person name="Thon M."/>
            <person name="De vries R.P."/>
            <person name="Wiebenga A."/>
            <person name="Yadav J.S."/>
            <person name="Braun E.L."/>
            <person name="Baker S."/>
            <person name="Garre V."/>
            <person name="Horwitz B."/>
            <person name="Torres-Martinez S."/>
            <person name="Idnurm A."/>
            <person name="Herrera-Estrella A."/>
            <person name="Gabaldon T."/>
            <person name="Grigoriev I.V."/>
        </authorList>
    </citation>
    <scope>NUCLEOTIDE SEQUENCE [LARGE SCALE GENOMIC DNA]</scope>
    <source>
        <strain evidence="7">NRRL 1555(-)</strain>
    </source>
</reference>
<dbReference type="Pfam" id="PF03226">
    <property type="entry name" value="Yippee-Mis18"/>
    <property type="match status" value="1"/>
</dbReference>
<evidence type="ECO:0000313" key="6">
    <source>
        <dbReference type="EMBL" id="OAD77984.1"/>
    </source>
</evidence>
<gene>
    <name evidence="6" type="ORF">PHYBLDRAFT_108806</name>
</gene>
<evidence type="ECO:0000313" key="7">
    <source>
        <dbReference type="Proteomes" id="UP000077315"/>
    </source>
</evidence>
<dbReference type="AlphaFoldDB" id="A0A167PIA8"/>
<evidence type="ECO:0000256" key="2">
    <source>
        <dbReference type="ARBA" id="ARBA00022723"/>
    </source>
</evidence>
<dbReference type="STRING" id="763407.A0A167PIA8"/>
<evidence type="ECO:0000256" key="1">
    <source>
        <dbReference type="ARBA" id="ARBA00005613"/>
    </source>
</evidence>
<keyword evidence="7" id="KW-1185">Reference proteome</keyword>
<dbReference type="RefSeq" id="XP_018296024.1">
    <property type="nucleotide sequence ID" value="XM_018428067.1"/>
</dbReference>
<dbReference type="EMBL" id="KV440974">
    <property type="protein sequence ID" value="OAD77984.1"/>
    <property type="molecule type" value="Genomic_DNA"/>
</dbReference>
<dbReference type="GO" id="GO:0046872">
    <property type="term" value="F:metal ion binding"/>
    <property type="evidence" value="ECO:0007669"/>
    <property type="project" value="UniProtKB-KW"/>
</dbReference>
<keyword evidence="2" id="KW-0479">Metal-binding</keyword>
<dbReference type="OrthoDB" id="6407410at2759"/>
<feature type="domain" description="Yippee" evidence="5">
    <location>
        <begin position="13"/>
        <end position="110"/>
    </location>
</feature>
<proteinExistence type="inferred from homology"/>
<evidence type="ECO:0000259" key="5">
    <source>
        <dbReference type="PROSITE" id="PS51792"/>
    </source>
</evidence>
<dbReference type="GeneID" id="28988973"/>
<protein>
    <recommendedName>
        <fullName evidence="4">Protein yippee-like</fullName>
    </recommendedName>
</protein>
<sequence>MTKRPQVYLPDECIYSCSTCHSHVACHDSIISKVSSGKHGPGYLVDEVVNVGMGEREERVLPSGPHIIADIYCCVCHATIGWKHIIASKEEERYKDGLWMIEQTRVVKERL</sequence>
<dbReference type="InterPro" id="IPR039058">
    <property type="entry name" value="Yippee_fam"/>
</dbReference>
<organism evidence="6 7">
    <name type="scientific">Phycomyces blakesleeanus (strain ATCC 8743b / DSM 1359 / FGSC 10004 / NBRC 33097 / NRRL 1555)</name>
    <dbReference type="NCBI Taxonomy" id="763407"/>
    <lineage>
        <taxon>Eukaryota</taxon>
        <taxon>Fungi</taxon>
        <taxon>Fungi incertae sedis</taxon>
        <taxon>Mucoromycota</taxon>
        <taxon>Mucoromycotina</taxon>
        <taxon>Mucoromycetes</taxon>
        <taxon>Mucorales</taxon>
        <taxon>Phycomycetaceae</taxon>
        <taxon>Phycomyces</taxon>
    </lineage>
</organism>
<dbReference type="VEuPathDB" id="FungiDB:PHYBLDRAFT_108806"/>
<evidence type="ECO:0000256" key="4">
    <source>
        <dbReference type="RuleBase" id="RU110713"/>
    </source>
</evidence>
<accession>A0A167PIA8</accession>
<dbReference type="Proteomes" id="UP000077315">
    <property type="component" value="Unassembled WGS sequence"/>
</dbReference>
<dbReference type="InterPro" id="IPR034751">
    <property type="entry name" value="Yippee"/>
</dbReference>
<evidence type="ECO:0000256" key="3">
    <source>
        <dbReference type="ARBA" id="ARBA00022833"/>
    </source>
</evidence>
<dbReference type="PROSITE" id="PS51792">
    <property type="entry name" value="YIPPEE"/>
    <property type="match status" value="1"/>
</dbReference>
<name>A0A167PIA8_PHYB8</name>
<dbReference type="InterPro" id="IPR004910">
    <property type="entry name" value="Yippee/Mis18/Cereblon"/>
</dbReference>
<dbReference type="InParanoid" id="A0A167PIA8"/>
<dbReference type="PANTHER" id="PTHR13848">
    <property type="entry name" value="PROTEIN YIPPEE-LIKE CG15309-RELATED"/>
    <property type="match status" value="1"/>
</dbReference>
<comment type="similarity">
    <text evidence="1 4">Belongs to the yippee family.</text>
</comment>